<gene>
    <name evidence="3" type="ORF">LSUE1_G008240</name>
</gene>
<dbReference type="PANTHER" id="PTHR34154">
    <property type="entry name" value="ALKALI-SENSITIVE LINKAGE PROTEIN 1"/>
    <property type="match status" value="1"/>
</dbReference>
<evidence type="ECO:0000313" key="4">
    <source>
        <dbReference type="Proteomes" id="UP000469558"/>
    </source>
</evidence>
<dbReference type="InterPro" id="IPR024655">
    <property type="entry name" value="Asl1_glyco_hydro_catalytic"/>
</dbReference>
<dbReference type="Pfam" id="PF11790">
    <property type="entry name" value="Glyco_hydro_cc"/>
    <property type="match status" value="1"/>
</dbReference>
<dbReference type="PANTHER" id="PTHR34154:SF3">
    <property type="entry name" value="ALKALI-SENSITIVE LINKAGE PROTEIN 1"/>
    <property type="match status" value="1"/>
</dbReference>
<dbReference type="GO" id="GO:0009277">
    <property type="term" value="C:fungal-type cell wall"/>
    <property type="evidence" value="ECO:0007669"/>
    <property type="project" value="TreeGrafter"/>
</dbReference>
<evidence type="ECO:0000259" key="2">
    <source>
        <dbReference type="Pfam" id="PF11790"/>
    </source>
</evidence>
<dbReference type="SUPFAM" id="SSF51445">
    <property type="entry name" value="(Trans)glycosidases"/>
    <property type="match status" value="1"/>
</dbReference>
<dbReference type="InterPro" id="IPR053183">
    <property type="entry name" value="ASL1"/>
</dbReference>
<protein>
    <recommendedName>
        <fullName evidence="2">Asl1-like glycosyl hydrolase catalytic domain-containing protein</fullName>
    </recommendedName>
</protein>
<accession>A0A8T9C4G7</accession>
<keyword evidence="4" id="KW-1185">Reference proteome</keyword>
<dbReference type="OrthoDB" id="5985073at2759"/>
<dbReference type="AlphaFoldDB" id="A0A8T9C4G7"/>
<dbReference type="GO" id="GO:0071966">
    <property type="term" value="P:fungal-type cell wall polysaccharide metabolic process"/>
    <property type="evidence" value="ECO:0007669"/>
    <property type="project" value="TreeGrafter"/>
</dbReference>
<proteinExistence type="predicted"/>
<dbReference type="InterPro" id="IPR017853">
    <property type="entry name" value="GH"/>
</dbReference>
<feature type="signal peptide" evidence="1">
    <location>
        <begin position="1"/>
        <end position="15"/>
    </location>
</feature>
<evidence type="ECO:0000313" key="3">
    <source>
        <dbReference type="EMBL" id="TVY75710.1"/>
    </source>
</evidence>
<feature type="domain" description="Asl1-like glycosyl hydrolase catalytic" evidence="2">
    <location>
        <begin position="35"/>
        <end position="268"/>
    </location>
</feature>
<sequence>MQLLHALYLAALASAAPTTKSRRFTTDAPFGNKKGLAYNSGADTSVLSTTGSATWAYNWGAARNAPKFQQIPMVWGPGSEGDQAGALASYHADPNDTPWVLGYNEPDETGANGGCNASPQAAYNAWGDDMFQFSDLGIKLVCPAITSWDTTNGATGGPSGLTWLRDFASIGNNPSQFRCSAQALHWYGTNGQTAQQQADSFIGYIESASSTVNNIFGTNMLLWITEFSPLPVNDAQLMADFLDIAMPWLDNTNYIDRYSPFMADYMVTNGALNVAGQHFVKDS</sequence>
<keyword evidence="1" id="KW-0732">Signal</keyword>
<organism evidence="3 4">
    <name type="scientific">Lachnellula suecica</name>
    <dbReference type="NCBI Taxonomy" id="602035"/>
    <lineage>
        <taxon>Eukaryota</taxon>
        <taxon>Fungi</taxon>
        <taxon>Dikarya</taxon>
        <taxon>Ascomycota</taxon>
        <taxon>Pezizomycotina</taxon>
        <taxon>Leotiomycetes</taxon>
        <taxon>Helotiales</taxon>
        <taxon>Lachnaceae</taxon>
        <taxon>Lachnellula</taxon>
    </lineage>
</organism>
<feature type="chain" id="PRO_5035898648" description="Asl1-like glycosyl hydrolase catalytic domain-containing protein" evidence="1">
    <location>
        <begin position="16"/>
        <end position="283"/>
    </location>
</feature>
<comment type="caution">
    <text evidence="3">The sequence shown here is derived from an EMBL/GenBank/DDBJ whole genome shotgun (WGS) entry which is preliminary data.</text>
</comment>
<dbReference type="EMBL" id="QGMK01000971">
    <property type="protein sequence ID" value="TVY75710.1"/>
    <property type="molecule type" value="Genomic_DNA"/>
</dbReference>
<evidence type="ECO:0000256" key="1">
    <source>
        <dbReference type="SAM" id="SignalP"/>
    </source>
</evidence>
<dbReference type="Gene3D" id="3.20.20.80">
    <property type="entry name" value="Glycosidases"/>
    <property type="match status" value="1"/>
</dbReference>
<reference evidence="3 4" key="1">
    <citation type="submission" date="2018-05" db="EMBL/GenBank/DDBJ databases">
        <title>Genome sequencing and assembly of the regulated plant pathogen Lachnellula willkommii and related sister species for the development of diagnostic species identification markers.</title>
        <authorList>
            <person name="Giroux E."/>
            <person name="Bilodeau G."/>
        </authorList>
    </citation>
    <scope>NUCLEOTIDE SEQUENCE [LARGE SCALE GENOMIC DNA]</scope>
    <source>
        <strain evidence="3 4">CBS 268.59</strain>
    </source>
</reference>
<dbReference type="Proteomes" id="UP000469558">
    <property type="component" value="Unassembled WGS sequence"/>
</dbReference>
<name>A0A8T9C4G7_9HELO</name>